<proteinExistence type="predicted"/>
<sequence>MGAETAALKGRGDLVTPWVMGCGLRSWRLRIGGEKDRVRAGLQGDAVFAWLDSVIFLLQSRAPSIQPPQLFTIKNAVALKSWPRDSLPPQSSSTEHHRLLYPVSQAALPLFSEQPCHHLCPVLSAPPALQRKGKKRNQKEEKR</sequence>
<gene>
    <name evidence="1" type="ORF">M0R45_001845</name>
</gene>
<name>A0AAW1VEH8_RUBAR</name>
<evidence type="ECO:0000313" key="2">
    <source>
        <dbReference type="Proteomes" id="UP001457282"/>
    </source>
</evidence>
<dbReference type="Proteomes" id="UP001457282">
    <property type="component" value="Unassembled WGS sequence"/>
</dbReference>
<keyword evidence="2" id="KW-1185">Reference proteome</keyword>
<reference evidence="1 2" key="1">
    <citation type="journal article" date="2023" name="G3 (Bethesda)">
        <title>A chromosome-length genome assembly and annotation of blackberry (Rubus argutus, cv. 'Hillquist').</title>
        <authorList>
            <person name="Bruna T."/>
            <person name="Aryal R."/>
            <person name="Dudchenko O."/>
            <person name="Sargent D.J."/>
            <person name="Mead D."/>
            <person name="Buti M."/>
            <person name="Cavallini A."/>
            <person name="Hytonen T."/>
            <person name="Andres J."/>
            <person name="Pham M."/>
            <person name="Weisz D."/>
            <person name="Mascagni F."/>
            <person name="Usai G."/>
            <person name="Natali L."/>
            <person name="Bassil N."/>
            <person name="Fernandez G.E."/>
            <person name="Lomsadze A."/>
            <person name="Armour M."/>
            <person name="Olukolu B."/>
            <person name="Poorten T."/>
            <person name="Britton C."/>
            <person name="Davik J."/>
            <person name="Ashrafi H."/>
            <person name="Aiden E.L."/>
            <person name="Borodovsky M."/>
            <person name="Worthington M."/>
        </authorList>
    </citation>
    <scope>NUCLEOTIDE SEQUENCE [LARGE SCALE GENOMIC DNA]</scope>
    <source>
        <strain evidence="1">PI 553951</strain>
    </source>
</reference>
<protein>
    <submittedName>
        <fullName evidence="1">Uncharacterized protein</fullName>
    </submittedName>
</protein>
<evidence type="ECO:0000313" key="1">
    <source>
        <dbReference type="EMBL" id="KAK9901911.1"/>
    </source>
</evidence>
<dbReference type="EMBL" id="JBEDUW010000271">
    <property type="protein sequence ID" value="KAK9901911.1"/>
    <property type="molecule type" value="Genomic_DNA"/>
</dbReference>
<comment type="caution">
    <text evidence="1">The sequence shown here is derived from an EMBL/GenBank/DDBJ whole genome shotgun (WGS) entry which is preliminary data.</text>
</comment>
<accession>A0AAW1VEH8</accession>
<organism evidence="1 2">
    <name type="scientific">Rubus argutus</name>
    <name type="common">Southern blackberry</name>
    <dbReference type="NCBI Taxonomy" id="59490"/>
    <lineage>
        <taxon>Eukaryota</taxon>
        <taxon>Viridiplantae</taxon>
        <taxon>Streptophyta</taxon>
        <taxon>Embryophyta</taxon>
        <taxon>Tracheophyta</taxon>
        <taxon>Spermatophyta</taxon>
        <taxon>Magnoliopsida</taxon>
        <taxon>eudicotyledons</taxon>
        <taxon>Gunneridae</taxon>
        <taxon>Pentapetalae</taxon>
        <taxon>rosids</taxon>
        <taxon>fabids</taxon>
        <taxon>Rosales</taxon>
        <taxon>Rosaceae</taxon>
        <taxon>Rosoideae</taxon>
        <taxon>Rosoideae incertae sedis</taxon>
        <taxon>Rubus</taxon>
    </lineage>
</organism>
<dbReference type="AlphaFoldDB" id="A0AAW1VEH8"/>